<evidence type="ECO:0000313" key="3">
    <source>
        <dbReference type="Proteomes" id="UP000515908"/>
    </source>
</evidence>
<dbReference type="InterPro" id="IPR009030">
    <property type="entry name" value="Growth_fac_rcpt_cys_sf"/>
</dbReference>
<reference evidence="2 3" key="1">
    <citation type="submission" date="2020-08" db="EMBL/GenBank/DDBJ databases">
        <authorList>
            <person name="Newling K."/>
            <person name="Davey J."/>
            <person name="Forrester S."/>
        </authorList>
    </citation>
    <scope>NUCLEOTIDE SEQUENCE [LARGE SCALE GENOMIC DNA]</scope>
    <source>
        <strain evidence="3">Crithidia deanei Carvalho (ATCC PRA-265)</strain>
    </source>
</reference>
<keyword evidence="1" id="KW-0732">Signal</keyword>
<evidence type="ECO:0000313" key="2">
    <source>
        <dbReference type="EMBL" id="CAD2220929.1"/>
    </source>
</evidence>
<name>A0A7G2CNL0_9TRYP</name>
<sequence>MTSFTSLRTVLVLLAGSAALTTARDVCPPNCEVGARYEGDDTVYCGQCESGYDFLNGNPAVCAKLPPNCIRFQREGEKCAHCVGGHLLSKTGVCVKCPGNCVCDPDEPSKCNGCPVGKGLNDARTECLPCLDTECNYCPMSYKQCVPHCDVGSVLASNGTCVKCLAEGCRCDPDAPHLCVICLSGHYLKEGKCIPCPDGCDRCTVQDDREICLRCNDGAPPLNGTNCMKREVECDAPDSTTNTVPLIAAVSAAVIATLVLIKARQRAPPRTHTE</sequence>
<keyword evidence="3" id="KW-1185">Reference proteome</keyword>
<dbReference type="EMBL" id="LR877163">
    <property type="protein sequence ID" value="CAD2220929.1"/>
    <property type="molecule type" value="Genomic_DNA"/>
</dbReference>
<dbReference type="SUPFAM" id="SSF57184">
    <property type="entry name" value="Growth factor receptor domain"/>
    <property type="match status" value="2"/>
</dbReference>
<dbReference type="AlphaFoldDB" id="A0A7G2CNL0"/>
<gene>
    <name evidence="2" type="ORF">ADEAN_000845300</name>
</gene>
<proteinExistence type="predicted"/>
<feature type="signal peptide" evidence="1">
    <location>
        <begin position="1"/>
        <end position="23"/>
    </location>
</feature>
<dbReference type="Proteomes" id="UP000515908">
    <property type="component" value="Chromosome 19"/>
</dbReference>
<accession>A0A7G2CNL0</accession>
<dbReference type="VEuPathDB" id="TriTrypDB:ADEAN_000845300"/>
<evidence type="ECO:0000256" key="1">
    <source>
        <dbReference type="SAM" id="SignalP"/>
    </source>
</evidence>
<feature type="chain" id="PRO_5028923246" evidence="1">
    <location>
        <begin position="24"/>
        <end position="274"/>
    </location>
</feature>
<organism evidence="2 3">
    <name type="scientific">Angomonas deanei</name>
    <dbReference type="NCBI Taxonomy" id="59799"/>
    <lineage>
        <taxon>Eukaryota</taxon>
        <taxon>Discoba</taxon>
        <taxon>Euglenozoa</taxon>
        <taxon>Kinetoplastea</taxon>
        <taxon>Metakinetoplastina</taxon>
        <taxon>Trypanosomatida</taxon>
        <taxon>Trypanosomatidae</taxon>
        <taxon>Strigomonadinae</taxon>
        <taxon>Angomonas</taxon>
    </lineage>
</organism>
<protein>
    <submittedName>
        <fullName evidence="2">Uncharacterized protein</fullName>
    </submittedName>
</protein>